<evidence type="ECO:0000256" key="1">
    <source>
        <dbReference type="ARBA" id="ARBA00022443"/>
    </source>
</evidence>
<dbReference type="InterPro" id="IPR001452">
    <property type="entry name" value="SH3_domain"/>
</dbReference>
<evidence type="ECO:0000256" key="3">
    <source>
        <dbReference type="SAM" id="MobiDB-lite"/>
    </source>
</evidence>
<feature type="compositionally biased region" description="Polar residues" evidence="3">
    <location>
        <begin position="273"/>
        <end position="295"/>
    </location>
</feature>
<feature type="region of interest" description="Disordered" evidence="3">
    <location>
        <begin position="269"/>
        <end position="295"/>
    </location>
</feature>
<dbReference type="InterPro" id="IPR036028">
    <property type="entry name" value="SH3-like_dom_sf"/>
</dbReference>
<keyword evidence="1 2" id="KW-0728">SH3 domain</keyword>
<dbReference type="PRINTS" id="PR00452">
    <property type="entry name" value="SH3DOMAIN"/>
</dbReference>
<accession>A0A0L6V4I5</accession>
<feature type="compositionally biased region" description="Low complexity" evidence="3">
    <location>
        <begin position="313"/>
        <end position="327"/>
    </location>
</feature>
<organism evidence="6 7">
    <name type="scientific">Puccinia sorghi</name>
    <dbReference type="NCBI Taxonomy" id="27349"/>
    <lineage>
        <taxon>Eukaryota</taxon>
        <taxon>Fungi</taxon>
        <taxon>Dikarya</taxon>
        <taxon>Basidiomycota</taxon>
        <taxon>Pucciniomycotina</taxon>
        <taxon>Pucciniomycetes</taxon>
        <taxon>Pucciniales</taxon>
        <taxon>Pucciniaceae</taxon>
        <taxon>Puccinia</taxon>
    </lineage>
</organism>
<evidence type="ECO:0000259" key="5">
    <source>
        <dbReference type="PROSITE" id="PS50002"/>
    </source>
</evidence>
<comment type="caution">
    <text evidence="6">The sequence shown here is derived from an EMBL/GenBank/DDBJ whole genome shotgun (WGS) entry which is preliminary data.</text>
</comment>
<name>A0A0L6V4I5_9BASI</name>
<evidence type="ECO:0000313" key="6">
    <source>
        <dbReference type="EMBL" id="KNZ55696.1"/>
    </source>
</evidence>
<dbReference type="SMART" id="SM00326">
    <property type="entry name" value="SH3"/>
    <property type="match status" value="1"/>
</dbReference>
<dbReference type="Proteomes" id="UP000037035">
    <property type="component" value="Unassembled WGS sequence"/>
</dbReference>
<reference evidence="6 7" key="1">
    <citation type="submission" date="2015-08" db="EMBL/GenBank/DDBJ databases">
        <title>Next Generation Sequencing and Analysis of the Genome of Puccinia sorghi L Schw, the Causal Agent of Maize Common Rust.</title>
        <authorList>
            <person name="Rochi L."/>
            <person name="Burguener G."/>
            <person name="Darino M."/>
            <person name="Turjanski A."/>
            <person name="Kreff E."/>
            <person name="Dieguez M.J."/>
            <person name="Sacco F."/>
        </authorList>
    </citation>
    <scope>NUCLEOTIDE SEQUENCE [LARGE SCALE GENOMIC DNA]</scope>
    <source>
        <strain evidence="6 7">RO10H11247</strain>
    </source>
</reference>
<evidence type="ECO:0000313" key="7">
    <source>
        <dbReference type="Proteomes" id="UP000037035"/>
    </source>
</evidence>
<dbReference type="PROSITE" id="PS50002">
    <property type="entry name" value="SH3"/>
    <property type="match status" value="1"/>
</dbReference>
<dbReference type="Gene3D" id="2.30.30.40">
    <property type="entry name" value="SH3 Domains"/>
    <property type="match status" value="1"/>
</dbReference>
<gene>
    <name evidence="6" type="ORF">VP01_2608g3</name>
</gene>
<keyword evidence="4" id="KW-0472">Membrane</keyword>
<evidence type="ECO:0000256" key="2">
    <source>
        <dbReference type="PROSITE-ProRule" id="PRU00192"/>
    </source>
</evidence>
<feature type="region of interest" description="Disordered" evidence="3">
    <location>
        <begin position="310"/>
        <end position="340"/>
    </location>
</feature>
<dbReference type="OrthoDB" id="5983572at2759"/>
<evidence type="ECO:0000256" key="4">
    <source>
        <dbReference type="SAM" id="Phobius"/>
    </source>
</evidence>
<dbReference type="STRING" id="27349.A0A0L6V4I5"/>
<dbReference type="EMBL" id="LAVV01007511">
    <property type="protein sequence ID" value="KNZ55696.1"/>
    <property type="molecule type" value="Genomic_DNA"/>
</dbReference>
<sequence length="501" mass="55507">MSTSFTDPNTFRLSSILSQPFFLITAISQVIAWTLTFMAQCLAEARYHSSRDSDGAKPTGTPIGIGWFGIFYQLFILYRVLSSVGTQSEYQARHPIATLVALNVAIGILCSNSAIYTHHEITLSLYGYGWMILSSLNVSEPLPNAPKHGIIAYTYTSLHPQLAWLLYFTSSDDSRLLSLLNPGFKRKQLIRSSINLRRSVSYSNPNLPNMTSELPGPYSGSHQIYLGANQVTESRPSLHNEKQANDVTSTLLPSNQPYLPEGYYGDYDPQRMLPNNPQGTPMSNNTGTAPQVQLGSQYNNSGLQLQDLNSYSQPHQQSGNQVGQQQHIDPNADRLEPPSNMQRVNYPVASESRDSASYFQAPSDNFAGMPLIDRTLLGQAYRQEELRSVTLTNSVTPTSPGSSKPAELTKKAKALYTFDKDCCTDRASPADPNEMGFDKGEVLDILNDSGRPPRHHLLSSNLTWLTQTLSLPITGKWWRARRATGQSGIVPSNYLQILHNP</sequence>
<protein>
    <recommendedName>
        <fullName evidence="5">SH3 domain-containing protein</fullName>
    </recommendedName>
</protein>
<dbReference type="SUPFAM" id="SSF50044">
    <property type="entry name" value="SH3-domain"/>
    <property type="match status" value="1"/>
</dbReference>
<dbReference type="AlphaFoldDB" id="A0A0L6V4I5"/>
<dbReference type="VEuPathDB" id="FungiDB:VP01_2608g3"/>
<keyword evidence="7" id="KW-1185">Reference proteome</keyword>
<feature type="transmembrane region" description="Helical" evidence="4">
    <location>
        <begin position="63"/>
        <end position="81"/>
    </location>
</feature>
<keyword evidence="4" id="KW-1133">Transmembrane helix</keyword>
<feature type="transmembrane region" description="Helical" evidence="4">
    <location>
        <begin position="20"/>
        <end position="42"/>
    </location>
</feature>
<keyword evidence="4" id="KW-0812">Transmembrane</keyword>
<proteinExistence type="predicted"/>
<feature type="domain" description="SH3" evidence="5">
    <location>
        <begin position="407"/>
        <end position="500"/>
    </location>
</feature>